<evidence type="ECO:0000259" key="2">
    <source>
        <dbReference type="PROSITE" id="PS51644"/>
    </source>
</evidence>
<feature type="region of interest" description="Disordered" evidence="1">
    <location>
        <begin position="1"/>
        <end position="83"/>
    </location>
</feature>
<gene>
    <name evidence="3" type="ORF">TGDOM2_203800</name>
</gene>
<dbReference type="InterPro" id="IPR056022">
    <property type="entry name" value="DUF7602"/>
</dbReference>
<feature type="compositionally biased region" description="Low complexity" evidence="1">
    <location>
        <begin position="673"/>
        <end position="686"/>
    </location>
</feature>
<reference evidence="3 4" key="1">
    <citation type="submission" date="2014-02" db="EMBL/GenBank/DDBJ databases">
        <authorList>
            <person name="Sibley D."/>
            <person name="Venepally P."/>
            <person name="Karamycheva S."/>
            <person name="Hadjithomas M."/>
            <person name="Khan A."/>
            <person name="Brunk B."/>
            <person name="Roos D."/>
            <person name="Caler E."/>
            <person name="Lorenzi H."/>
        </authorList>
    </citation>
    <scope>NUCLEOTIDE SEQUENCE [LARGE SCALE GENOMIC DNA]</scope>
    <source>
        <strain evidence="3 4">GAB2-2007-GAL-DOM2</strain>
    </source>
</reference>
<feature type="region of interest" description="Disordered" evidence="1">
    <location>
        <begin position="342"/>
        <end position="389"/>
    </location>
</feature>
<feature type="region of interest" description="Disordered" evidence="1">
    <location>
        <begin position="527"/>
        <end position="601"/>
    </location>
</feature>
<feature type="region of interest" description="Disordered" evidence="1">
    <location>
        <begin position="973"/>
        <end position="1021"/>
    </location>
</feature>
<dbReference type="InterPro" id="IPR025605">
    <property type="entry name" value="OST-HTH/LOTUS_dom"/>
</dbReference>
<dbReference type="Proteomes" id="UP000028837">
    <property type="component" value="Unassembled WGS sequence"/>
</dbReference>
<dbReference type="Pfam" id="PF14418">
    <property type="entry name" value="OHA"/>
    <property type="match status" value="1"/>
</dbReference>
<feature type="region of interest" description="Disordered" evidence="1">
    <location>
        <begin position="1069"/>
        <end position="1120"/>
    </location>
</feature>
<feature type="domain" description="HTH OST-type" evidence="2">
    <location>
        <begin position="896"/>
        <end position="970"/>
    </location>
</feature>
<comment type="caution">
    <text evidence="3">The sequence shown here is derived from an EMBL/GenBank/DDBJ whole genome shotgun (WGS) entry which is preliminary data.</text>
</comment>
<feature type="region of interest" description="Disordered" evidence="1">
    <location>
        <begin position="666"/>
        <end position="686"/>
    </location>
</feature>
<dbReference type="Gene3D" id="3.30.420.610">
    <property type="entry name" value="LOTUS domain-like"/>
    <property type="match status" value="1"/>
</dbReference>
<accession>A0A086K0M1</accession>
<evidence type="ECO:0000256" key="1">
    <source>
        <dbReference type="SAM" id="MobiDB-lite"/>
    </source>
</evidence>
<dbReference type="OrthoDB" id="330404at2759"/>
<dbReference type="InterPro" id="IPR041966">
    <property type="entry name" value="LOTUS-like"/>
</dbReference>
<feature type="region of interest" description="Disordered" evidence="1">
    <location>
        <begin position="1233"/>
        <end position="1262"/>
    </location>
</feature>
<protein>
    <submittedName>
        <fullName evidence="3">OST-HTH associated domain protein</fullName>
    </submittedName>
</protein>
<feature type="region of interest" description="Disordered" evidence="1">
    <location>
        <begin position="1404"/>
        <end position="1435"/>
    </location>
</feature>
<feature type="region of interest" description="Disordered" evidence="1">
    <location>
        <begin position="461"/>
        <end position="485"/>
    </location>
</feature>
<feature type="compositionally biased region" description="Basic and acidic residues" evidence="1">
    <location>
        <begin position="540"/>
        <end position="576"/>
    </location>
</feature>
<dbReference type="VEuPathDB" id="ToxoDB:TGDOM2_203800"/>
<feature type="compositionally biased region" description="Low complexity" evidence="1">
    <location>
        <begin position="991"/>
        <end position="1002"/>
    </location>
</feature>
<dbReference type="Pfam" id="PF24549">
    <property type="entry name" value="DUF7602"/>
    <property type="match status" value="1"/>
</dbReference>
<name>A0A086K0M1_TOXGO</name>
<feature type="compositionally biased region" description="Polar residues" evidence="1">
    <location>
        <begin position="1005"/>
        <end position="1015"/>
    </location>
</feature>
<evidence type="ECO:0000313" key="3">
    <source>
        <dbReference type="EMBL" id="KFG37939.1"/>
    </source>
</evidence>
<sequence length="1469" mass="160709">MKMAGLTRSCGPPPDGDLVNAHHARDRFSWANRNNPDARLPRDYSTQTVEASTSEGANSSDGRRDDESKATTPTNKRVNWEHPYLGPDGVTYMPSISDASNPRATMIVSHSAAHPSYGPDPLLLKPEDIGFLKQAVTSLYADQIRPYQSEVVRRLKLLEPSTLVTKNALHFFRILTDTFIVEKTNHSRMVVYLKEKPAWFEGWIDPKSEEDPYPQPVWRELEQYLTVLSLVATILHELNDPKIVLPPYSSEETSNVDDSSHCENLPTSSLAMVPFTANLFRKLRKLLRQARQQDQAQCFVAASDGATKLSAEALEEQTRPLPLAIGSRSAYLEKACQQARLTRPPLSAESDMQAGSPTRTPDATPTHSPAEGFCSSPPSSPLSQKQQDVELAPPVTAIFSSSPKFFLTLAVAADETVRFVTGSESLSYSPYSDMFPSIGGKRNPLNDMLDNHEARQEEVCSQVEESRSSTLDKEPAGPSESQIKPKLPLLTDRQVRQEQGISVLIQSVLLEACHSWTQTDEVESACQHHGDANRSSTSSFHREKENEYESLEAGKQKVEAKRVATIPKHEDTESERNAAPTIQRMKPKPAQTPSTAPVVSTFPVGTEKSETWRIEVTQTSTDATLEGGSKEHFDEHLSRPFESLNVHHVDRTGQRHTVGMRSGCGELERAPTSLSSPCSMPASPMSKTPVAGLRSVAAPQPNCRDLSSATAAALPLARAVALRVRAALAKGITPDHFGGGRYGCALSLKRHGPVSVRSFTLGCLCHLVQLSVSRYFLHYVGGLLQPCGSGFSPTSLHPRPNGESLAQHATVAAIAAAALAYLELLLQGEVPQGIEGLEGGEESDLAGSTLPPYLRLGEEIHGNQPPFNHGHAWAKDDSAESQTRSARTKGLTKIKTMAELRRLITNVLACNQRAVLLSQLRGKLVDMYGATLTPSTFHYYKLSDLLLCELGDICSIWCHGDRQLVVHDAAYQPDPSSCSPGQRPTKITAFSLSRPPSLPSGLHHNASSPHRQQLYQGRERGHGGLGDQRFKLCSSHPALPSLVSVSSGTQQDGSTISEVNEALRRLRETRQQSRGDMGRRLSPGDRRHPFPDRYSAQGRHVYSGESPSRLDVPTLPRLSLPRPRLQYDNQVREDMPTASLVSDAPKYEEALAGDLLHMQLLQLQQQHLGPDMNEHEPAQPLSVLSRSSRFLSPSSPCLFPPHLPKQVPEKGASASAGFLSSYASTQNRDCAGSDRIFVPDGNSGTVQELPGHSVTTDHESPATQSLLSASLLLLDGLAGLMREASSELEDNGAKFDIPDTRVRAEVTASLPQLHARCHELESPTRHVQSRSYTALPLSPSLRPIVAPPENIQCRWNSNLSNDFDGSVGRAASQPALWSQYDFDRSDILLPALGAEEDAKCRFANESPSRTLRSSGGADPSMPWSASYPPEDSDVDQFDFNATKTSYCLHLPPRRPGDELATSNVQQHFA</sequence>
<dbReference type="InterPro" id="IPR025677">
    <property type="entry name" value="OST-HTH-assoc_dom"/>
</dbReference>
<feature type="compositionally biased region" description="Basic and acidic residues" evidence="1">
    <location>
        <begin position="461"/>
        <end position="475"/>
    </location>
</feature>
<organism evidence="3 4">
    <name type="scientific">Toxoplasma gondii GAB2-2007-GAL-DOM2</name>
    <dbReference type="NCBI Taxonomy" id="1130820"/>
    <lineage>
        <taxon>Eukaryota</taxon>
        <taxon>Sar</taxon>
        <taxon>Alveolata</taxon>
        <taxon>Apicomplexa</taxon>
        <taxon>Conoidasida</taxon>
        <taxon>Coccidia</taxon>
        <taxon>Eucoccidiorida</taxon>
        <taxon>Eimeriorina</taxon>
        <taxon>Sarcocystidae</taxon>
        <taxon>Toxoplasma</taxon>
    </lineage>
</organism>
<feature type="compositionally biased region" description="Polar residues" evidence="1">
    <location>
        <begin position="44"/>
        <end position="60"/>
    </location>
</feature>
<feature type="compositionally biased region" description="Polar residues" evidence="1">
    <location>
        <begin position="353"/>
        <end position="367"/>
    </location>
</feature>
<feature type="compositionally biased region" description="Basic and acidic residues" evidence="1">
    <location>
        <begin position="1069"/>
        <end position="1091"/>
    </location>
</feature>
<dbReference type="EMBL" id="AHZU02000971">
    <property type="protein sequence ID" value="KFG37939.1"/>
    <property type="molecule type" value="Genomic_DNA"/>
</dbReference>
<evidence type="ECO:0000313" key="4">
    <source>
        <dbReference type="Proteomes" id="UP000028837"/>
    </source>
</evidence>
<proteinExistence type="predicted"/>
<dbReference type="PROSITE" id="PS51644">
    <property type="entry name" value="HTH_OST"/>
    <property type="match status" value="1"/>
</dbReference>